<proteinExistence type="predicted"/>
<evidence type="ECO:0000259" key="3">
    <source>
        <dbReference type="Pfam" id="PF25766"/>
    </source>
</evidence>
<dbReference type="OrthoDB" id="348201at2759"/>
<dbReference type="Pfam" id="PF08620">
    <property type="entry name" value="RPAP1_C"/>
    <property type="match status" value="1"/>
</dbReference>
<feature type="region of interest" description="Disordered" evidence="1">
    <location>
        <begin position="1467"/>
        <end position="1499"/>
    </location>
</feature>
<feature type="compositionally biased region" description="Basic and acidic residues" evidence="1">
    <location>
        <begin position="356"/>
        <end position="367"/>
    </location>
</feature>
<feature type="region of interest" description="Disordered" evidence="1">
    <location>
        <begin position="1"/>
        <end position="378"/>
    </location>
</feature>
<dbReference type="Pfam" id="PF25766">
    <property type="entry name" value="TPR_RPAP1"/>
    <property type="match status" value="1"/>
</dbReference>
<protein>
    <submittedName>
        <fullName evidence="4">Uncharacterized protein</fullName>
    </submittedName>
</protein>
<feature type="compositionally biased region" description="Polar residues" evidence="1">
    <location>
        <begin position="1073"/>
        <end position="1090"/>
    </location>
</feature>
<dbReference type="InterPro" id="IPR057989">
    <property type="entry name" value="TPR_RPAP1/MINIYO-like"/>
</dbReference>
<name>A0A5C3F989_9BASI</name>
<evidence type="ECO:0000313" key="4">
    <source>
        <dbReference type="EMBL" id="SPO40195.1"/>
    </source>
</evidence>
<dbReference type="PANTHER" id="PTHR21483">
    <property type="entry name" value="RNA POLYMERASE II-ASSOCIATED PROTEIN 1"/>
    <property type="match status" value="1"/>
</dbReference>
<dbReference type="InterPro" id="IPR039913">
    <property type="entry name" value="RPAP1/Rba50"/>
</dbReference>
<feature type="domain" description="RPAP1/MINIYO-like TPR repeats" evidence="3">
    <location>
        <begin position="1512"/>
        <end position="1629"/>
    </location>
</feature>
<feature type="compositionally biased region" description="Gly residues" evidence="1">
    <location>
        <begin position="165"/>
        <end position="175"/>
    </location>
</feature>
<feature type="compositionally biased region" description="Low complexity" evidence="1">
    <location>
        <begin position="25"/>
        <end position="35"/>
    </location>
</feature>
<accession>A0A5C3F989</accession>
<feature type="compositionally biased region" description="Low complexity" evidence="1">
    <location>
        <begin position="428"/>
        <end position="464"/>
    </location>
</feature>
<feature type="compositionally biased region" description="Polar residues" evidence="1">
    <location>
        <begin position="68"/>
        <end position="86"/>
    </location>
</feature>
<sequence>MSSTRKQQIRPRFVDLAEFDDDHFAPATSSSSAATNPDGSNAFNWPSAATVVRRPPPTIASAKPKDTSIPSSTSEPLPQAQTQTRSHPAEQAAASSQQPKSKVVRIAPDSANQVRHIEQRPSSSSTGFSFGPSSQPSRRPPPAHQQQHHDDDQLPTSFTLDFDEGGTGAPEGSGWGSSAPIEAGAPLIGSISERKPSGSRTATATDRAKPRVGSRFLASRQMDADMRSAAESKAAALARAKTWEDQEPGTGFPRVPRRDVIDPILPRIGGRSSGPELSEDVRSAPKPTEDRSVQATAATAVDEDEEWLDETGRPMSAFRKTRLLKQGLRPPAVRSRSEGAAPATGAGASDATSGADEGHSYVRDPTRDPGGGADPESITAMLASVSSENDQKVKAMDAAQVQEELRSLEALFGKSVLDALRARKPSGDAVATDADADAASASAAKEASHKTASTEAPTSAAPATVDLDGPDSIRRRYFPGEPEGVNASLEWMVPRPAESAKGGTAAQTGEPRFDFEGSLVEQRRDTDSTYVAGLHHHGDDQHAPGYTASELLHLARSSVAAQRQLALNVLGRICSQYPLSGPAGRPAEVDQESGLSLLPGTERATIQARTLVAARWLLQDRNFTVRSAALRCLGAVVRSGPSGQRPTPGSTLLVDWRQLGLASAPAQKKDKDDMSFEDIVKADWVDFLVGSGFLDLCVDKTEMLVATSWDAEMLLEVLWRMASCSADRARRIVGADERPMRDLVVDLGLKAAWPPSGSSRSGGRGGGGGVDGTARAASSGRMEWPSPSAVRLLHLGIMADRNSAKAMVLDGTVDHLLRFVMLYPWKLEEDLAPAMATAPTAHTEDDDGGDDESEELVVRAYELFAACLDVYSSLGLYGQYASVAGRTWSVWQDVGAWANRLLRQGGAEGRTTSSAVRQAKIGTVASFFRLLEIWTVCAKDPHQLLGHHDITWTQVRDWVEISCDALASLGAGPPAGSDGGIAVPDAARIAGSAAGHLVAWVDCCKGKQAKLLEERRGAIEAGLAAATAVISPALDGLDLEVVTAATVEQTASLCVAASNLRRLQRGLHGSGIGSNTDTDTGASTTRSKSTPPDLDARLASFASRILAADALWNFLSSPTSRAQGTYSHRSSIVHLIAEVLPASSSLDRLLLVPHLGGGDRALLHQITSDAMQHVLGAEGAAILAPFLDEYICGGHQRAWRDKVLARSRASLDVHPSSDRLAGRAGLFYDEVDPIELARRERASAEAEANDEADNDESEGEGDGDDGGEAEMDPMTKTPFWRSPSLSLPLRSDWPLVALDELLHSANSAVLNRPDNLPAGYDANEQSIVETSLRLFVDIVSALLTRYDENAATGGVGPDGDVSGTAAAAAAGALPTAVQIRLGMCKVFMLEHGQSESFLADADAAQQGASTSAETKHKVAIERGRLTGREIFRDPAVSKQIETLLDLADRLSTHPCLSLSPSSFKTGVDDNKMAGSNDNKTVGTTNDYKTTVGSNDNDKTKTRTNDYESWTTHTLGGHTSFYTFFTDLVGLYDSISFGDVSFGRILLVLCSTSSNLAVEYRRLLWNDYADSLISIRLPPPTPPHGTLEGVYYGTERDPDPEMQRSYSIVMQRLQTLGRTSFVPFCVARFHLA</sequence>
<feature type="region of interest" description="Disordered" evidence="1">
    <location>
        <begin position="1068"/>
        <end position="1093"/>
    </location>
</feature>
<evidence type="ECO:0000259" key="2">
    <source>
        <dbReference type="Pfam" id="PF08620"/>
    </source>
</evidence>
<feature type="compositionally biased region" description="Basic and acidic residues" evidence="1">
    <location>
        <begin position="279"/>
        <end position="292"/>
    </location>
</feature>
<feature type="compositionally biased region" description="Low complexity" evidence="1">
    <location>
        <begin position="120"/>
        <end position="137"/>
    </location>
</feature>
<gene>
    <name evidence="4" type="ORF">PSFLO_05677</name>
</gene>
<feature type="region of interest" description="Disordered" evidence="1">
    <location>
        <begin position="754"/>
        <end position="782"/>
    </location>
</feature>
<feature type="domain" description="RPAP1 C-terminal" evidence="2">
    <location>
        <begin position="512"/>
        <end position="576"/>
    </location>
</feature>
<feature type="compositionally biased region" description="Gly residues" evidence="1">
    <location>
        <begin position="760"/>
        <end position="771"/>
    </location>
</feature>
<evidence type="ECO:0000256" key="1">
    <source>
        <dbReference type="SAM" id="MobiDB-lite"/>
    </source>
</evidence>
<keyword evidence="5" id="KW-1185">Reference proteome</keyword>
<reference evidence="4 5" key="1">
    <citation type="submission" date="2018-03" db="EMBL/GenBank/DDBJ databases">
        <authorList>
            <person name="Guldener U."/>
        </authorList>
    </citation>
    <scope>NUCLEOTIDE SEQUENCE [LARGE SCALE GENOMIC DNA]</scope>
    <source>
        <strain evidence="4 5">DAOM196992</strain>
    </source>
</reference>
<dbReference type="EMBL" id="OOIP01000018">
    <property type="protein sequence ID" value="SPO40195.1"/>
    <property type="molecule type" value="Genomic_DNA"/>
</dbReference>
<feature type="region of interest" description="Disordered" evidence="1">
    <location>
        <begin position="1240"/>
        <end position="1281"/>
    </location>
</feature>
<feature type="compositionally biased region" description="Low complexity" evidence="1">
    <location>
        <begin position="338"/>
        <end position="355"/>
    </location>
</feature>
<dbReference type="Proteomes" id="UP000323386">
    <property type="component" value="Unassembled WGS sequence"/>
</dbReference>
<feature type="region of interest" description="Disordered" evidence="1">
    <location>
        <begin position="424"/>
        <end position="475"/>
    </location>
</feature>
<organism evidence="4 5">
    <name type="scientific">Pseudozyma flocculosa</name>
    <dbReference type="NCBI Taxonomy" id="84751"/>
    <lineage>
        <taxon>Eukaryota</taxon>
        <taxon>Fungi</taxon>
        <taxon>Dikarya</taxon>
        <taxon>Basidiomycota</taxon>
        <taxon>Ustilaginomycotina</taxon>
        <taxon>Ustilaginomycetes</taxon>
        <taxon>Ustilaginales</taxon>
        <taxon>Ustilaginaceae</taxon>
        <taxon>Pseudozyma</taxon>
    </lineage>
</organism>
<dbReference type="InterPro" id="IPR013929">
    <property type="entry name" value="RPAP1_C"/>
</dbReference>
<feature type="compositionally biased region" description="Low complexity" evidence="1">
    <location>
        <begin position="231"/>
        <end position="240"/>
    </location>
</feature>
<feature type="compositionally biased region" description="Acidic residues" evidence="1">
    <location>
        <begin position="1247"/>
        <end position="1271"/>
    </location>
</feature>
<dbReference type="PANTHER" id="PTHR21483:SF18">
    <property type="entry name" value="RNA POLYMERASE II-ASSOCIATED PROTEIN 1"/>
    <property type="match status" value="1"/>
</dbReference>
<feature type="compositionally biased region" description="Polar residues" evidence="1">
    <location>
        <begin position="1473"/>
        <end position="1494"/>
    </location>
</feature>
<dbReference type="GO" id="GO:0006366">
    <property type="term" value="P:transcription by RNA polymerase II"/>
    <property type="evidence" value="ECO:0007669"/>
    <property type="project" value="InterPro"/>
</dbReference>
<evidence type="ECO:0000313" key="5">
    <source>
        <dbReference type="Proteomes" id="UP000323386"/>
    </source>
</evidence>